<comment type="caution">
    <text evidence="1">The sequence shown here is derived from an EMBL/GenBank/DDBJ whole genome shotgun (WGS) entry which is preliminary data.</text>
</comment>
<name>A0ACC0B3D2_CATRO</name>
<evidence type="ECO:0000313" key="1">
    <source>
        <dbReference type="EMBL" id="KAI5667154.1"/>
    </source>
</evidence>
<reference evidence="2" key="1">
    <citation type="journal article" date="2023" name="Nat. Plants">
        <title>Single-cell RNA sequencing provides a high-resolution roadmap for understanding the multicellular compartmentation of specialized metabolism.</title>
        <authorList>
            <person name="Sun S."/>
            <person name="Shen X."/>
            <person name="Li Y."/>
            <person name="Li Y."/>
            <person name="Wang S."/>
            <person name="Li R."/>
            <person name="Zhang H."/>
            <person name="Shen G."/>
            <person name="Guo B."/>
            <person name="Wei J."/>
            <person name="Xu J."/>
            <person name="St-Pierre B."/>
            <person name="Chen S."/>
            <person name="Sun C."/>
        </authorList>
    </citation>
    <scope>NUCLEOTIDE SEQUENCE [LARGE SCALE GENOMIC DNA]</scope>
</reference>
<dbReference type="Proteomes" id="UP001060085">
    <property type="component" value="Linkage Group LG04"/>
</dbReference>
<dbReference type="EMBL" id="CM044704">
    <property type="protein sequence ID" value="KAI5667154.1"/>
    <property type="molecule type" value="Genomic_DNA"/>
</dbReference>
<organism evidence="1 2">
    <name type="scientific">Catharanthus roseus</name>
    <name type="common">Madagascar periwinkle</name>
    <name type="synonym">Vinca rosea</name>
    <dbReference type="NCBI Taxonomy" id="4058"/>
    <lineage>
        <taxon>Eukaryota</taxon>
        <taxon>Viridiplantae</taxon>
        <taxon>Streptophyta</taxon>
        <taxon>Embryophyta</taxon>
        <taxon>Tracheophyta</taxon>
        <taxon>Spermatophyta</taxon>
        <taxon>Magnoliopsida</taxon>
        <taxon>eudicotyledons</taxon>
        <taxon>Gunneridae</taxon>
        <taxon>Pentapetalae</taxon>
        <taxon>asterids</taxon>
        <taxon>lamiids</taxon>
        <taxon>Gentianales</taxon>
        <taxon>Apocynaceae</taxon>
        <taxon>Rauvolfioideae</taxon>
        <taxon>Vinceae</taxon>
        <taxon>Catharanthinae</taxon>
        <taxon>Catharanthus</taxon>
    </lineage>
</organism>
<evidence type="ECO:0000313" key="2">
    <source>
        <dbReference type="Proteomes" id="UP001060085"/>
    </source>
</evidence>
<accession>A0ACC0B3D2</accession>
<proteinExistence type="predicted"/>
<sequence length="731" mass="80602">MSTGISKETNQIIIFNQNPPIKVSPQKGLSRLQQEKKNQNPNPSADHFYGNSNSSINQAIASSISKGKHTETEVFAKFEEGRFLSDLVRNHPSSSSSFIMVVVMSLRKLIVPFVGFFLVLILCSSATAEEYMVYKDSKQPMVGRINDLMSRMTLEEKIGQMVQLDRRNVTAEIMREYGIGSLLSGGGSVPKLKATPMDWVDMVNYFQNGSLSSRLGIPYIYGIDAVHGHNNVYKATIFPHNVGLGCTRDPDLLKRIGAATAREVRATGIHYAFAPCLAVCRDPRWGRCYESYSEDPKIVQEMTEIITGLQGDIPENGRKGVPYLGGNDKVLACAKHFVGDGGTTKGINENNTVANWHELLSIHMPGYYPAIIKGVSTVMVSYSSWNGVKMHTNRNLVTDFLKGTMRFRGFVISDWEGLDRITSPPHANYTYSVLQGVLAGIDMIMVPFNHIEFIDTLTSLVNNNFIPMSRIDDAVRRILRVKFTMGLFENPLADYSLIDQLGSQAHRDLAREAVRKSLVLLKNGENADEPILPLPKKANKILVAGSHANDLGAQCGGWTISWQGLRGNNNTAGTTILEAVANTVDPTTEIVYDYNPDQDFVKSNNFDYAIVVVGESPYAETGGDNLNLTIPDPGTGTIYNVCGQVKCVVVLISGRPLMIEPYVPQMDAVVAAWLPGSEGQGVADVLYGDYPFTGKLARTWFKTVEQLPMNFDDENYDPLYPIGYGLTTTAQ</sequence>
<keyword evidence="2" id="KW-1185">Reference proteome</keyword>
<protein>
    <submittedName>
        <fullName evidence="1">Uncharacterized protein</fullName>
    </submittedName>
</protein>
<gene>
    <name evidence="1" type="ORF">M9H77_17007</name>
</gene>